<gene>
    <name evidence="1" type="ORF">JCM14722_31120</name>
</gene>
<dbReference type="Proteomes" id="UP001061361">
    <property type="component" value="Chromosome"/>
</dbReference>
<organism evidence="1 2">
    <name type="scientific">Pseudodesulfovibrio portus</name>
    <dbReference type="NCBI Taxonomy" id="231439"/>
    <lineage>
        <taxon>Bacteria</taxon>
        <taxon>Pseudomonadati</taxon>
        <taxon>Thermodesulfobacteriota</taxon>
        <taxon>Desulfovibrionia</taxon>
        <taxon>Desulfovibrionales</taxon>
        <taxon>Desulfovibrionaceae</taxon>
    </lineage>
</organism>
<evidence type="ECO:0000313" key="1">
    <source>
        <dbReference type="EMBL" id="BDQ35570.1"/>
    </source>
</evidence>
<dbReference type="EMBL" id="AP026708">
    <property type="protein sequence ID" value="BDQ35570.1"/>
    <property type="molecule type" value="Genomic_DNA"/>
</dbReference>
<evidence type="ECO:0000313" key="2">
    <source>
        <dbReference type="Proteomes" id="UP001061361"/>
    </source>
</evidence>
<reference evidence="1" key="1">
    <citation type="submission" date="2022-08" db="EMBL/GenBank/DDBJ databases">
        <title>Genome Sequence of the sulphate-reducing bacterium, Pseudodesulfovibrio portus JCM14722.</title>
        <authorList>
            <person name="Kondo R."/>
            <person name="Kataoka T."/>
        </authorList>
    </citation>
    <scope>NUCLEOTIDE SEQUENCE</scope>
    <source>
        <strain evidence="1">JCM 14722</strain>
    </source>
</reference>
<dbReference type="RefSeq" id="WP_264982464.1">
    <property type="nucleotide sequence ID" value="NZ_AP026708.1"/>
</dbReference>
<sequence length="114" mass="12889">MGKYLQIRVSANTFNEDDVKKAWPSLWNLIWDEGGHRVPKKGVMELALAAYDAVRAGLVEDRVADALKDGANEADRLYHAIEKALADRAPKEADRLSYELEDCLDRLEDIAKKF</sequence>
<name>A0ABM8AVK7_9BACT</name>
<protein>
    <submittedName>
        <fullName evidence="1">Uncharacterized protein</fullName>
    </submittedName>
</protein>
<keyword evidence="2" id="KW-1185">Reference proteome</keyword>
<proteinExistence type="predicted"/>
<accession>A0ABM8AVK7</accession>